<feature type="compositionally biased region" description="Basic and acidic residues" evidence="6">
    <location>
        <begin position="96"/>
        <end position="113"/>
    </location>
</feature>
<feature type="non-terminal residue" evidence="9">
    <location>
        <position position="1"/>
    </location>
</feature>
<sequence length="522" mass="56638">MSTPGNGRGGGKKKSKNKSKITTSAPPPASQDQQTPIEDLVTSPTVVVNMEPPTPSTETTFQQHHPQPQHLPTNSADLLGSQSPSTYAPSPTPIYYEEHRRPSLTPHQHEHPEPSIGERFGRRHGQDWPTPPHHDRCASCPGSRSGSRSESRGGMMRRTSGVLYKAIPVRPVMGPEVFQAARKTEKEIAAVKGGLIQEYYQSLNTILDSFAEVEEVLKEHWEEEGALAKSGPQLPNVRSASDPFNTTPGATGGIGGTYGSTSGSAKPNNCEMSASTSQNCLAKDAVVLAVPTQNVGEDDDEEAAGNGGDGENAPLIDGYVRKKRTSPKLVQMAINVSFLANIFLVIIKIWTVLLSDSLAVLASMIDSLMDLLSGAIIWYSARLRSNTTDGHRYPVGKARMEPLGIIVFAAVMITSFMQVVLQSIERLVEGSGEPPVELGLVILLLLGLNIVIKFLLWLWCRTMKDSSSVLALAQDHLNDVIFNVFSTFFPVAGQFMGWWWLDAVGAIVLSIYIIAEWTGTCL</sequence>
<evidence type="ECO:0000256" key="2">
    <source>
        <dbReference type="ARBA" id="ARBA00022448"/>
    </source>
</evidence>
<dbReference type="PANTHER" id="PTHR43840">
    <property type="entry name" value="MITOCHONDRIAL METAL TRANSPORTER 1-RELATED"/>
    <property type="match status" value="1"/>
</dbReference>
<feature type="region of interest" description="Disordered" evidence="6">
    <location>
        <begin position="1"/>
        <end position="157"/>
    </location>
</feature>
<feature type="compositionally biased region" description="Polar residues" evidence="6">
    <location>
        <begin position="73"/>
        <end position="89"/>
    </location>
</feature>
<keyword evidence="10" id="KW-1185">Reference proteome</keyword>
<evidence type="ECO:0000256" key="3">
    <source>
        <dbReference type="ARBA" id="ARBA00022692"/>
    </source>
</evidence>
<organism evidence="9 10">
    <name type="scientific">Linnemannia gamsii</name>
    <dbReference type="NCBI Taxonomy" id="64522"/>
    <lineage>
        <taxon>Eukaryota</taxon>
        <taxon>Fungi</taxon>
        <taxon>Fungi incertae sedis</taxon>
        <taxon>Mucoromycota</taxon>
        <taxon>Mortierellomycotina</taxon>
        <taxon>Mortierellomycetes</taxon>
        <taxon>Mortierellales</taxon>
        <taxon>Mortierellaceae</taxon>
        <taxon>Linnemannia</taxon>
    </lineage>
</organism>
<feature type="compositionally biased region" description="Low complexity" evidence="6">
    <location>
        <begin position="62"/>
        <end position="72"/>
    </location>
</feature>
<dbReference type="AlphaFoldDB" id="A0A9P6R429"/>
<feature type="transmembrane region" description="Helical" evidence="7">
    <location>
        <begin position="359"/>
        <end position="381"/>
    </location>
</feature>
<evidence type="ECO:0000256" key="7">
    <source>
        <dbReference type="SAM" id="Phobius"/>
    </source>
</evidence>
<feature type="compositionally biased region" description="Polar residues" evidence="6">
    <location>
        <begin position="30"/>
        <end position="46"/>
    </location>
</feature>
<comment type="subcellular location">
    <subcellularLocation>
        <location evidence="1">Membrane</location>
        <topology evidence="1">Multi-pass membrane protein</topology>
    </subcellularLocation>
</comment>
<dbReference type="InterPro" id="IPR050291">
    <property type="entry name" value="CDF_Transporter"/>
</dbReference>
<feature type="region of interest" description="Disordered" evidence="6">
    <location>
        <begin position="296"/>
        <end position="315"/>
    </location>
</feature>
<evidence type="ECO:0000256" key="6">
    <source>
        <dbReference type="SAM" id="MobiDB-lite"/>
    </source>
</evidence>
<dbReference type="PANTHER" id="PTHR43840:SF4">
    <property type="entry name" value="CDF DIVALENT METAL CATION TRANSPORTER (EUROFUNG)"/>
    <property type="match status" value="1"/>
</dbReference>
<feature type="transmembrane region" description="Helical" evidence="7">
    <location>
        <begin position="440"/>
        <end position="459"/>
    </location>
</feature>
<gene>
    <name evidence="9" type="ORF">BGZ97_013028</name>
</gene>
<dbReference type="EMBL" id="JAAAIN010000926">
    <property type="protein sequence ID" value="KAG0309565.1"/>
    <property type="molecule type" value="Genomic_DNA"/>
</dbReference>
<feature type="domain" description="Cation efflux protein transmembrane" evidence="8">
    <location>
        <begin position="336"/>
        <end position="517"/>
    </location>
</feature>
<evidence type="ECO:0000259" key="8">
    <source>
        <dbReference type="Pfam" id="PF01545"/>
    </source>
</evidence>
<feature type="compositionally biased region" description="Low complexity" evidence="6">
    <location>
        <begin position="142"/>
        <end position="157"/>
    </location>
</feature>
<feature type="transmembrane region" description="Helical" evidence="7">
    <location>
        <begin position="402"/>
        <end position="420"/>
    </location>
</feature>
<reference evidence="9" key="1">
    <citation type="journal article" date="2020" name="Fungal Divers.">
        <title>Resolving the Mortierellaceae phylogeny through synthesis of multi-gene phylogenetics and phylogenomics.</title>
        <authorList>
            <person name="Vandepol N."/>
            <person name="Liber J."/>
            <person name="Desiro A."/>
            <person name="Na H."/>
            <person name="Kennedy M."/>
            <person name="Barry K."/>
            <person name="Grigoriev I.V."/>
            <person name="Miller A.N."/>
            <person name="O'Donnell K."/>
            <person name="Stajich J.E."/>
            <person name="Bonito G."/>
        </authorList>
    </citation>
    <scope>NUCLEOTIDE SEQUENCE</scope>
    <source>
        <strain evidence="9">NVP60</strain>
    </source>
</reference>
<keyword evidence="5 7" id="KW-0472">Membrane</keyword>
<proteinExistence type="predicted"/>
<dbReference type="FunFam" id="1.20.1510.10:FF:000005">
    <property type="entry name" value="Putative Cation diffusion facilitator 1"/>
    <property type="match status" value="1"/>
</dbReference>
<protein>
    <recommendedName>
        <fullName evidence="8">Cation efflux protein transmembrane domain-containing protein</fullName>
    </recommendedName>
</protein>
<evidence type="ECO:0000256" key="5">
    <source>
        <dbReference type="ARBA" id="ARBA00023136"/>
    </source>
</evidence>
<dbReference type="InterPro" id="IPR027469">
    <property type="entry name" value="Cation_efflux_TMD_sf"/>
</dbReference>
<dbReference type="GO" id="GO:0098771">
    <property type="term" value="P:inorganic ion homeostasis"/>
    <property type="evidence" value="ECO:0007669"/>
    <property type="project" value="UniProtKB-ARBA"/>
</dbReference>
<keyword evidence="4 7" id="KW-1133">Transmembrane helix</keyword>
<dbReference type="Proteomes" id="UP000823405">
    <property type="component" value="Unassembled WGS sequence"/>
</dbReference>
<dbReference type="GO" id="GO:0030003">
    <property type="term" value="P:intracellular monoatomic cation homeostasis"/>
    <property type="evidence" value="ECO:0007669"/>
    <property type="project" value="UniProtKB-ARBA"/>
</dbReference>
<keyword evidence="2" id="KW-0813">Transport</keyword>
<evidence type="ECO:0000256" key="4">
    <source>
        <dbReference type="ARBA" id="ARBA00022989"/>
    </source>
</evidence>
<evidence type="ECO:0000313" key="10">
    <source>
        <dbReference type="Proteomes" id="UP000823405"/>
    </source>
</evidence>
<feature type="compositionally biased region" description="Basic residues" evidence="6">
    <location>
        <begin position="10"/>
        <end position="19"/>
    </location>
</feature>
<comment type="caution">
    <text evidence="9">The sequence shown here is derived from an EMBL/GenBank/DDBJ whole genome shotgun (WGS) entry which is preliminary data.</text>
</comment>
<evidence type="ECO:0000256" key="1">
    <source>
        <dbReference type="ARBA" id="ARBA00004141"/>
    </source>
</evidence>
<keyword evidence="3 7" id="KW-0812">Transmembrane</keyword>
<dbReference type="GO" id="GO:0016020">
    <property type="term" value="C:membrane"/>
    <property type="evidence" value="ECO:0007669"/>
    <property type="project" value="UniProtKB-SubCell"/>
</dbReference>
<dbReference type="SUPFAM" id="SSF161111">
    <property type="entry name" value="Cation efflux protein transmembrane domain-like"/>
    <property type="match status" value="1"/>
</dbReference>
<evidence type="ECO:0000313" key="9">
    <source>
        <dbReference type="EMBL" id="KAG0309565.1"/>
    </source>
</evidence>
<name>A0A9P6R429_9FUNG</name>
<feature type="transmembrane region" description="Helical" evidence="7">
    <location>
        <begin position="329"/>
        <end position="353"/>
    </location>
</feature>
<dbReference type="GO" id="GO:0008324">
    <property type="term" value="F:monoatomic cation transmembrane transporter activity"/>
    <property type="evidence" value="ECO:0007669"/>
    <property type="project" value="InterPro"/>
</dbReference>
<dbReference type="OrthoDB" id="78296at2759"/>
<dbReference type="InterPro" id="IPR058533">
    <property type="entry name" value="Cation_efflux_TM"/>
</dbReference>
<dbReference type="Pfam" id="PF01545">
    <property type="entry name" value="Cation_efflux"/>
    <property type="match status" value="1"/>
</dbReference>
<accession>A0A9P6R429</accession>
<dbReference type="Gene3D" id="1.20.1510.10">
    <property type="entry name" value="Cation efflux protein transmembrane domain"/>
    <property type="match status" value="1"/>
</dbReference>